<gene>
    <name evidence="7" type="ORF">ABGV49_20175</name>
    <name evidence="6" type="ORF">BKX93_03400</name>
</gene>
<evidence type="ECO:0000313" key="7">
    <source>
        <dbReference type="EMBL" id="MEO2219375.1"/>
    </source>
</evidence>
<keyword evidence="3 5" id="KW-1133">Transmembrane helix</keyword>
<feature type="transmembrane region" description="Helical" evidence="5">
    <location>
        <begin position="64"/>
        <end position="89"/>
    </location>
</feature>
<feature type="transmembrane region" description="Helical" evidence="5">
    <location>
        <begin position="101"/>
        <end position="123"/>
    </location>
</feature>
<dbReference type="InterPro" id="IPR052719">
    <property type="entry name" value="CvpA-like"/>
</dbReference>
<dbReference type="GeneID" id="68840254"/>
<comment type="subcellular location">
    <subcellularLocation>
        <location evidence="1">Membrane</location>
        <topology evidence="1">Multi-pass membrane protein</topology>
    </subcellularLocation>
</comment>
<organism evidence="6 8">
    <name type="scientific">Chromobacterium vaccinii</name>
    <dbReference type="NCBI Taxonomy" id="1108595"/>
    <lineage>
        <taxon>Bacteria</taxon>
        <taxon>Pseudomonadati</taxon>
        <taxon>Pseudomonadota</taxon>
        <taxon>Betaproteobacteria</taxon>
        <taxon>Neisseriales</taxon>
        <taxon>Chromobacteriaceae</taxon>
        <taxon>Chromobacterium</taxon>
    </lineage>
</organism>
<evidence type="ECO:0000313" key="8">
    <source>
        <dbReference type="Proteomes" id="UP000178776"/>
    </source>
</evidence>
<reference evidence="6 8" key="1">
    <citation type="submission" date="2016-10" db="EMBL/GenBank/DDBJ databases">
        <title>Chromobacterium muskegensis sp. nov., an insecticidal bacterium isolated from Sphagnum bogs.</title>
        <authorList>
            <person name="Sparks M.E."/>
            <person name="Blackburn M.B."/>
            <person name="Gundersen-Rindal D.E."/>
            <person name="Mitchell A."/>
            <person name="Farrar R."/>
            <person name="Kuhar D."/>
        </authorList>
    </citation>
    <scope>NUCLEOTIDE SEQUENCE [LARGE SCALE GENOMIC DNA]</scope>
    <source>
        <strain evidence="6 8">21-1</strain>
    </source>
</reference>
<accession>A0A1D9LCY7</accession>
<keyword evidence="2 5" id="KW-0812">Transmembrane</keyword>
<reference evidence="7 9" key="2">
    <citation type="submission" date="2024-05" db="EMBL/GenBank/DDBJ databases">
        <authorList>
            <person name="De Oliveira J.P."/>
            <person name="Noriler S.A."/>
            <person name="De Oliveira A.G."/>
            <person name="Sipoli D.S."/>
        </authorList>
    </citation>
    <scope>NUCLEOTIDE SEQUENCE [LARGE SCALE GENOMIC DNA]</scope>
    <source>
        <strain evidence="7 9">LABIM189</strain>
    </source>
</reference>
<dbReference type="EMBL" id="JBDOJC010000001">
    <property type="protein sequence ID" value="MEO2219375.1"/>
    <property type="molecule type" value="Genomic_DNA"/>
</dbReference>
<dbReference type="PANTHER" id="PTHR36926">
    <property type="entry name" value="COLICIN V PRODUCTION PROTEIN"/>
    <property type="match status" value="1"/>
</dbReference>
<protein>
    <submittedName>
        <fullName evidence="6">Colicin V production protein</fullName>
    </submittedName>
    <submittedName>
        <fullName evidence="7">CvpA family protein</fullName>
    </submittedName>
</protein>
<dbReference type="STRING" id="1108595.BKX93_03400"/>
<sequence>MTVFDYIAIAIIAGSVLMALMRGLIAEVLSLGSWLIAFWCAKQFSPLAMAFLPASLQSEGLRMVAGFVLVFFLVWLATALLRVTLTGLIDSIGLGAVNRLLGGMFGLARGMVLVTALVLLGGLSNLPQKPMWRNAVLAAPFESLALSLRPWLPPTMADNLHYDSPGGLPPDS</sequence>
<proteinExistence type="predicted"/>
<dbReference type="InterPro" id="IPR003825">
    <property type="entry name" value="Colicin-V_CvpA"/>
</dbReference>
<name>A0A1D9LCY7_9NEIS</name>
<feature type="transmembrane region" description="Helical" evidence="5">
    <location>
        <begin position="7"/>
        <end position="25"/>
    </location>
</feature>
<dbReference type="EMBL" id="CP017707">
    <property type="protein sequence ID" value="AOZ49139.1"/>
    <property type="molecule type" value="Genomic_DNA"/>
</dbReference>
<dbReference type="RefSeq" id="WP_046156916.1">
    <property type="nucleotide sequence ID" value="NZ_CP017707.1"/>
</dbReference>
<dbReference type="PANTHER" id="PTHR36926:SF1">
    <property type="entry name" value="COLICIN V PRODUCTION PROTEIN"/>
    <property type="match status" value="1"/>
</dbReference>
<evidence type="ECO:0000313" key="6">
    <source>
        <dbReference type="EMBL" id="AOZ49139.1"/>
    </source>
</evidence>
<evidence type="ECO:0000256" key="5">
    <source>
        <dbReference type="SAM" id="Phobius"/>
    </source>
</evidence>
<evidence type="ECO:0000256" key="1">
    <source>
        <dbReference type="ARBA" id="ARBA00004141"/>
    </source>
</evidence>
<dbReference type="KEGG" id="cvc:BKX93_03400"/>
<evidence type="ECO:0000256" key="3">
    <source>
        <dbReference type="ARBA" id="ARBA00022989"/>
    </source>
</evidence>
<dbReference type="Proteomes" id="UP001455709">
    <property type="component" value="Unassembled WGS sequence"/>
</dbReference>
<dbReference type="Proteomes" id="UP000178776">
    <property type="component" value="Chromosome"/>
</dbReference>
<evidence type="ECO:0000256" key="4">
    <source>
        <dbReference type="ARBA" id="ARBA00023136"/>
    </source>
</evidence>
<keyword evidence="4 5" id="KW-0472">Membrane</keyword>
<evidence type="ECO:0000256" key="2">
    <source>
        <dbReference type="ARBA" id="ARBA00022692"/>
    </source>
</evidence>
<dbReference type="AlphaFoldDB" id="A0A1D9LCY7"/>
<dbReference type="GO" id="GO:0016020">
    <property type="term" value="C:membrane"/>
    <property type="evidence" value="ECO:0007669"/>
    <property type="project" value="UniProtKB-SubCell"/>
</dbReference>
<keyword evidence="9" id="KW-1185">Reference proteome</keyword>
<feature type="transmembrane region" description="Helical" evidence="5">
    <location>
        <begin position="31"/>
        <end position="52"/>
    </location>
</feature>
<dbReference type="Pfam" id="PF02674">
    <property type="entry name" value="Colicin_V"/>
    <property type="match status" value="1"/>
</dbReference>
<evidence type="ECO:0000313" key="9">
    <source>
        <dbReference type="Proteomes" id="UP001455709"/>
    </source>
</evidence>
<dbReference type="GO" id="GO:0009403">
    <property type="term" value="P:toxin biosynthetic process"/>
    <property type="evidence" value="ECO:0007669"/>
    <property type="project" value="InterPro"/>
</dbReference>